<feature type="domain" description="EamA" evidence="7">
    <location>
        <begin position="13"/>
        <end position="140"/>
    </location>
</feature>
<feature type="transmembrane region" description="Helical" evidence="6">
    <location>
        <begin position="272"/>
        <end position="289"/>
    </location>
</feature>
<evidence type="ECO:0000313" key="9">
    <source>
        <dbReference type="EMBL" id="SHJ57432.1"/>
    </source>
</evidence>
<evidence type="ECO:0000256" key="1">
    <source>
        <dbReference type="ARBA" id="ARBA00004141"/>
    </source>
</evidence>
<dbReference type="Gene3D" id="1.10.3730.20">
    <property type="match status" value="1"/>
</dbReference>
<protein>
    <submittedName>
        <fullName evidence="8">DMT family transporter</fullName>
    </submittedName>
    <submittedName>
        <fullName evidence="9">Permease of the drug/metabolite transporter (DMT) superfamily</fullName>
    </submittedName>
</protein>
<dbReference type="PANTHER" id="PTHR32322">
    <property type="entry name" value="INNER MEMBRANE TRANSPORTER"/>
    <property type="match status" value="1"/>
</dbReference>
<reference evidence="9 10" key="1">
    <citation type="submission" date="2016-11" db="EMBL/GenBank/DDBJ databases">
        <authorList>
            <person name="Varghese N."/>
            <person name="Submissions S."/>
        </authorList>
    </citation>
    <scope>NUCLEOTIDE SEQUENCE [LARGE SCALE GENOMIC DNA]</scope>
    <source>
        <strain evidence="9 10">DSM 17919</strain>
    </source>
</reference>
<gene>
    <name evidence="8" type="ORF">AB2Z07_15220</name>
    <name evidence="9" type="ORF">SAMN05660830_02767</name>
</gene>
<feature type="domain" description="EamA" evidence="7">
    <location>
        <begin position="154"/>
        <end position="288"/>
    </location>
</feature>
<dbReference type="AlphaFoldDB" id="A0A8G2CBK1"/>
<dbReference type="InterPro" id="IPR050638">
    <property type="entry name" value="AA-Vitamin_Transporters"/>
</dbReference>
<keyword evidence="11" id="KW-1185">Reference proteome</keyword>
<name>A0A8G2CBK1_9BACT</name>
<dbReference type="InterPro" id="IPR037185">
    <property type="entry name" value="EmrE-like"/>
</dbReference>
<evidence type="ECO:0000256" key="3">
    <source>
        <dbReference type="ARBA" id="ARBA00022692"/>
    </source>
</evidence>
<feature type="transmembrane region" description="Helical" evidence="6">
    <location>
        <begin position="247"/>
        <end position="266"/>
    </location>
</feature>
<feature type="transmembrane region" description="Helical" evidence="6">
    <location>
        <begin position="37"/>
        <end position="58"/>
    </location>
</feature>
<evidence type="ECO:0000256" key="5">
    <source>
        <dbReference type="ARBA" id="ARBA00023136"/>
    </source>
</evidence>
<dbReference type="GO" id="GO:0016020">
    <property type="term" value="C:membrane"/>
    <property type="evidence" value="ECO:0007669"/>
    <property type="project" value="UniProtKB-SubCell"/>
</dbReference>
<dbReference type="EMBL" id="JBFSOO010000015">
    <property type="protein sequence ID" value="MEZ6854855.1"/>
    <property type="molecule type" value="Genomic_DNA"/>
</dbReference>
<dbReference type="InterPro" id="IPR000620">
    <property type="entry name" value="EamA_dom"/>
</dbReference>
<evidence type="ECO:0000259" key="7">
    <source>
        <dbReference type="Pfam" id="PF00892"/>
    </source>
</evidence>
<dbReference type="PANTHER" id="PTHR32322:SF2">
    <property type="entry name" value="EAMA DOMAIN-CONTAINING PROTEIN"/>
    <property type="match status" value="1"/>
</dbReference>
<feature type="transmembrane region" description="Helical" evidence="6">
    <location>
        <begin position="123"/>
        <end position="141"/>
    </location>
</feature>
<keyword evidence="3 6" id="KW-0812">Transmembrane</keyword>
<dbReference type="Pfam" id="PF00892">
    <property type="entry name" value="EamA"/>
    <property type="match status" value="2"/>
</dbReference>
<dbReference type="EMBL" id="FQZR01000007">
    <property type="protein sequence ID" value="SHJ57432.1"/>
    <property type="molecule type" value="Genomic_DNA"/>
</dbReference>
<feature type="transmembrane region" description="Helical" evidence="6">
    <location>
        <begin position="70"/>
        <end position="90"/>
    </location>
</feature>
<dbReference type="Proteomes" id="UP000184001">
    <property type="component" value="Unassembled WGS sequence"/>
</dbReference>
<organism evidence="9 10">
    <name type="scientific">Halodesulfovibrio aestuarii</name>
    <dbReference type="NCBI Taxonomy" id="126333"/>
    <lineage>
        <taxon>Bacteria</taxon>
        <taxon>Pseudomonadati</taxon>
        <taxon>Thermodesulfobacteriota</taxon>
        <taxon>Desulfovibrionia</taxon>
        <taxon>Desulfovibrionales</taxon>
        <taxon>Desulfovibrionaceae</taxon>
        <taxon>Halodesulfovibrio</taxon>
    </lineage>
</organism>
<comment type="similarity">
    <text evidence="2">Belongs to the EamA transporter family.</text>
</comment>
<dbReference type="SUPFAM" id="SSF103481">
    <property type="entry name" value="Multidrug resistance efflux transporter EmrE"/>
    <property type="match status" value="2"/>
</dbReference>
<sequence>MLTKDYLLPTMSLFGAMVLWASSFIAMKIAVTGFSPVTVVFGRMLIASLLFIALWKNFRGLKVRREDWKHLIFMALCEPCLYFLFEAYALKYTSATQAGMIVATLPVFVAIVAFFVLKEKLALRVWAGFFLAAFGVVMLSWGAETTDNAPNPLFGNTLEILAMISASGYMVTAKTLSNRYSPLFITALQAWVGAIFFLPLIALTPGAFPTELPYDATIAVLYLASVITMGAYGMYNYGLSKLSAGQASGFTNLIPVFTMFMGFLFLGDRLSPMQFVASGLVLGGVILTQTSPSKKKIKKVTA</sequence>
<keyword evidence="5 6" id="KW-0472">Membrane</keyword>
<accession>A0A8G2CBK1</accession>
<evidence type="ECO:0000256" key="6">
    <source>
        <dbReference type="SAM" id="Phobius"/>
    </source>
</evidence>
<evidence type="ECO:0000256" key="4">
    <source>
        <dbReference type="ARBA" id="ARBA00022989"/>
    </source>
</evidence>
<reference evidence="8 11" key="2">
    <citation type="submission" date="2024-07" db="EMBL/GenBank/DDBJ databases">
        <title>Active virus-host system and metabolic interactions in a Lokiarchaeon culture.</title>
        <authorList>
            <person name="Ponce Toledo R.I."/>
            <person name="Rodrigues Oliveira T."/>
            <person name="Schleper C."/>
        </authorList>
    </citation>
    <scope>NUCLEOTIDE SEQUENCE [LARGE SCALE GENOMIC DNA]</scope>
    <source>
        <strain evidence="8 11">B35</strain>
    </source>
</reference>
<keyword evidence="4 6" id="KW-1133">Transmembrane helix</keyword>
<proteinExistence type="inferred from homology"/>
<evidence type="ECO:0000313" key="11">
    <source>
        <dbReference type="Proteomes" id="UP001568358"/>
    </source>
</evidence>
<evidence type="ECO:0000313" key="10">
    <source>
        <dbReference type="Proteomes" id="UP000184001"/>
    </source>
</evidence>
<comment type="subcellular location">
    <subcellularLocation>
        <location evidence="1">Membrane</location>
        <topology evidence="1">Multi-pass membrane protein</topology>
    </subcellularLocation>
</comment>
<dbReference type="RefSeq" id="WP_019999526.1">
    <property type="nucleotide sequence ID" value="NZ_CP192219.1"/>
</dbReference>
<dbReference type="Proteomes" id="UP001568358">
    <property type="component" value="Unassembled WGS sequence"/>
</dbReference>
<evidence type="ECO:0000313" key="8">
    <source>
        <dbReference type="EMBL" id="MEZ6854855.1"/>
    </source>
</evidence>
<comment type="caution">
    <text evidence="9">The sequence shown here is derived from an EMBL/GenBank/DDBJ whole genome shotgun (WGS) entry which is preliminary data.</text>
</comment>
<feature type="transmembrane region" description="Helical" evidence="6">
    <location>
        <begin position="96"/>
        <end position="116"/>
    </location>
</feature>
<feature type="transmembrane region" description="Helical" evidence="6">
    <location>
        <begin position="183"/>
        <end position="204"/>
    </location>
</feature>
<feature type="transmembrane region" description="Helical" evidence="6">
    <location>
        <begin position="153"/>
        <end position="171"/>
    </location>
</feature>
<evidence type="ECO:0000256" key="2">
    <source>
        <dbReference type="ARBA" id="ARBA00007362"/>
    </source>
</evidence>
<feature type="transmembrane region" description="Helical" evidence="6">
    <location>
        <begin position="216"/>
        <end position="235"/>
    </location>
</feature>
<feature type="transmembrane region" description="Helical" evidence="6">
    <location>
        <begin position="12"/>
        <end position="31"/>
    </location>
</feature>